<dbReference type="CDD" id="cd00920">
    <property type="entry name" value="Cupredoxin"/>
    <property type="match status" value="1"/>
</dbReference>
<evidence type="ECO:0000256" key="1">
    <source>
        <dbReference type="SAM" id="MobiDB-lite"/>
    </source>
</evidence>
<dbReference type="InterPro" id="IPR052953">
    <property type="entry name" value="Ser-rich/MCO-related"/>
</dbReference>
<dbReference type="InterPro" id="IPR008972">
    <property type="entry name" value="Cupredoxin"/>
</dbReference>
<reference evidence="3" key="1">
    <citation type="submission" date="2015-07" db="EMBL/GenBank/DDBJ databases">
        <title>Transcriptome Assembly of Anthurium amnicola.</title>
        <authorList>
            <person name="Suzuki J."/>
        </authorList>
    </citation>
    <scope>NUCLEOTIDE SEQUENCE</scope>
</reference>
<proteinExistence type="predicted"/>
<name>A0A1D1XIS2_9ARAE</name>
<gene>
    <name evidence="3" type="primary">BCB_2</name>
    <name evidence="3" type="ORF">g.38635</name>
</gene>
<feature type="compositionally biased region" description="Gly residues" evidence="1">
    <location>
        <begin position="127"/>
        <end position="144"/>
    </location>
</feature>
<dbReference type="SUPFAM" id="SSF49503">
    <property type="entry name" value="Cupredoxins"/>
    <property type="match status" value="1"/>
</dbReference>
<evidence type="ECO:0000256" key="2">
    <source>
        <dbReference type="SAM" id="SignalP"/>
    </source>
</evidence>
<evidence type="ECO:0000313" key="3">
    <source>
        <dbReference type="EMBL" id="JAT42294.1"/>
    </source>
</evidence>
<dbReference type="EMBL" id="GDJX01025642">
    <property type="protein sequence ID" value="JAT42294.1"/>
    <property type="molecule type" value="Transcribed_RNA"/>
</dbReference>
<feature type="chain" id="PRO_5008899497" evidence="2">
    <location>
        <begin position="21"/>
        <end position="171"/>
    </location>
</feature>
<dbReference type="PANTHER" id="PTHR34883:SF15">
    <property type="entry name" value="EXTRACELLULAR SERINE-RICH PROTEIN"/>
    <property type="match status" value="1"/>
</dbReference>
<feature type="signal peptide" evidence="2">
    <location>
        <begin position="1"/>
        <end position="20"/>
    </location>
</feature>
<dbReference type="AlphaFoldDB" id="A0A1D1XIS2"/>
<feature type="region of interest" description="Disordered" evidence="1">
    <location>
        <begin position="121"/>
        <end position="144"/>
    </location>
</feature>
<dbReference type="PANTHER" id="PTHR34883">
    <property type="entry name" value="SERINE-RICH PROTEIN, PUTATIVE-RELATED-RELATED"/>
    <property type="match status" value="1"/>
</dbReference>
<protein>
    <submittedName>
        <fullName evidence="3">Blue copper protein</fullName>
    </submittedName>
</protein>
<keyword evidence="2" id="KW-0732">Signal</keyword>
<dbReference type="Gene3D" id="2.60.40.420">
    <property type="entry name" value="Cupredoxins - blue copper proteins"/>
    <property type="match status" value="1"/>
</dbReference>
<sequence>MNRSLAGLFFLAFVVCSVLADSFTINVAPGGANKFDPATVSAKVGDTIQFSFQSGRNSVVEASNSTSCIPLAGGIDSTVKNSGDTFQLTLTDAKQTINFYNGVNNLCSAGMRGSITVQGAKAASTDGSGGGGSDGSGSGGSGGGASAATSSSVVSYGVLVASAIVAVFASF</sequence>
<organism evidence="3">
    <name type="scientific">Anthurium amnicola</name>
    <dbReference type="NCBI Taxonomy" id="1678845"/>
    <lineage>
        <taxon>Eukaryota</taxon>
        <taxon>Viridiplantae</taxon>
        <taxon>Streptophyta</taxon>
        <taxon>Embryophyta</taxon>
        <taxon>Tracheophyta</taxon>
        <taxon>Spermatophyta</taxon>
        <taxon>Magnoliopsida</taxon>
        <taxon>Liliopsida</taxon>
        <taxon>Araceae</taxon>
        <taxon>Pothoideae</taxon>
        <taxon>Potheae</taxon>
        <taxon>Anthurium</taxon>
    </lineage>
</organism>
<accession>A0A1D1XIS2</accession>